<protein>
    <recommendedName>
        <fullName evidence="4">Translation elongation factor 1-alpha</fullName>
    </recommendedName>
</protein>
<reference evidence="2 3" key="1">
    <citation type="submission" date="2023-08" db="EMBL/GenBank/DDBJ databases">
        <title>Black Yeasts Isolated from many extreme environments.</title>
        <authorList>
            <person name="Coleine C."/>
            <person name="Stajich J.E."/>
            <person name="Selbmann L."/>
        </authorList>
    </citation>
    <scope>NUCLEOTIDE SEQUENCE [LARGE SCALE GENOMIC DNA]</scope>
    <source>
        <strain evidence="2 3">CCFEE 536</strain>
    </source>
</reference>
<accession>A0ABR0ISQ5</accession>
<dbReference type="Proteomes" id="UP001357485">
    <property type="component" value="Unassembled WGS sequence"/>
</dbReference>
<name>A0ABR0ISQ5_9PEZI</name>
<evidence type="ECO:0000313" key="2">
    <source>
        <dbReference type="EMBL" id="KAK5019050.1"/>
    </source>
</evidence>
<feature type="region of interest" description="Disordered" evidence="1">
    <location>
        <begin position="19"/>
        <end position="41"/>
    </location>
</feature>
<evidence type="ECO:0000313" key="3">
    <source>
        <dbReference type="Proteomes" id="UP001357485"/>
    </source>
</evidence>
<evidence type="ECO:0000256" key="1">
    <source>
        <dbReference type="SAM" id="MobiDB-lite"/>
    </source>
</evidence>
<evidence type="ECO:0008006" key="4">
    <source>
        <dbReference type="Google" id="ProtNLM"/>
    </source>
</evidence>
<feature type="non-terminal residue" evidence="2">
    <location>
        <position position="1"/>
    </location>
</feature>
<sequence>VSTARKWKSSRSLILESSPFASGRVPPYSSPRLSSLTVSLPDRSPPVGTHASMVFPTTLSLRSIRSPSSFLSLPLRRFCRLVSQTPTSST</sequence>
<keyword evidence="3" id="KW-1185">Reference proteome</keyword>
<feature type="non-terminal residue" evidence="2">
    <location>
        <position position="90"/>
    </location>
</feature>
<proteinExistence type="predicted"/>
<organism evidence="2 3">
    <name type="scientific">Cryomyces antarcticus</name>
    <dbReference type="NCBI Taxonomy" id="329879"/>
    <lineage>
        <taxon>Eukaryota</taxon>
        <taxon>Fungi</taxon>
        <taxon>Dikarya</taxon>
        <taxon>Ascomycota</taxon>
        <taxon>Pezizomycotina</taxon>
        <taxon>Dothideomycetes</taxon>
        <taxon>Dothideomycetes incertae sedis</taxon>
        <taxon>Cryomyces</taxon>
    </lineage>
</organism>
<comment type="caution">
    <text evidence="2">The sequence shown here is derived from an EMBL/GenBank/DDBJ whole genome shotgun (WGS) entry which is preliminary data.</text>
</comment>
<dbReference type="EMBL" id="JAVRRA010029799">
    <property type="protein sequence ID" value="KAK5019050.1"/>
    <property type="molecule type" value="Genomic_DNA"/>
</dbReference>
<gene>
    <name evidence="2" type="ORF">LTR16_012717</name>
</gene>